<evidence type="ECO:0000313" key="2">
    <source>
        <dbReference type="EMBL" id="QHT88998.1"/>
    </source>
</evidence>
<dbReference type="AlphaFoldDB" id="A0A6C0I7J7"/>
<name>A0A6C0I7J7_9ZZZZ</name>
<sequence length="315" mass="36276">MSKIAKSSSSSIVTKTLKSVLKSKSKYPDPESDEEGEHPEANKNATDVFYNDFDNSQETVTGSELEPLIDPPKDYRKIADLTKQQLMIAAEKSSEKSSGRYPTITWNPDVTVLEYTVDHGREFEPTNNEPPQDEKMEKLAQKVSDCLLKGIKYEPLDRKSQVAVTSAINQSFEKANEIQPGVKMTALRGEDMCEAYFTKNNLHLLDDWYYDYENKISYLDYAVELTVRKYIELNKGILYNIDYFIQWLLKKCKELMGPAKKDTFAEAFGVDSDSEGGSKKRSKRSKKRSKRSKKRSIKRSKRSKKRSKKRITKRR</sequence>
<evidence type="ECO:0000256" key="1">
    <source>
        <dbReference type="SAM" id="MobiDB-lite"/>
    </source>
</evidence>
<feature type="compositionally biased region" description="Basic residues" evidence="1">
    <location>
        <begin position="279"/>
        <end position="315"/>
    </location>
</feature>
<feature type="region of interest" description="Disordered" evidence="1">
    <location>
        <begin position="269"/>
        <end position="315"/>
    </location>
</feature>
<feature type="region of interest" description="Disordered" evidence="1">
    <location>
        <begin position="20"/>
        <end position="71"/>
    </location>
</feature>
<feature type="compositionally biased region" description="Polar residues" evidence="1">
    <location>
        <begin position="53"/>
        <end position="62"/>
    </location>
</feature>
<accession>A0A6C0I7J7</accession>
<reference evidence="2" key="1">
    <citation type="journal article" date="2020" name="Nature">
        <title>Giant virus diversity and host interactions through global metagenomics.</title>
        <authorList>
            <person name="Schulz F."/>
            <person name="Roux S."/>
            <person name="Paez-Espino D."/>
            <person name="Jungbluth S."/>
            <person name="Walsh D.A."/>
            <person name="Denef V.J."/>
            <person name="McMahon K.D."/>
            <person name="Konstantinidis K.T."/>
            <person name="Eloe-Fadrosh E.A."/>
            <person name="Kyrpides N.C."/>
            <person name="Woyke T."/>
        </authorList>
    </citation>
    <scope>NUCLEOTIDE SEQUENCE</scope>
    <source>
        <strain evidence="2">GVMAG-M-3300023184-51</strain>
    </source>
</reference>
<protein>
    <submittedName>
        <fullName evidence="2">Uncharacterized protein</fullName>
    </submittedName>
</protein>
<proteinExistence type="predicted"/>
<organism evidence="2">
    <name type="scientific">viral metagenome</name>
    <dbReference type="NCBI Taxonomy" id="1070528"/>
    <lineage>
        <taxon>unclassified sequences</taxon>
        <taxon>metagenomes</taxon>
        <taxon>organismal metagenomes</taxon>
    </lineage>
</organism>
<dbReference type="EMBL" id="MN740130">
    <property type="protein sequence ID" value="QHT88998.1"/>
    <property type="molecule type" value="Genomic_DNA"/>
</dbReference>